<gene>
    <name evidence="1" type="ORF">HPB50_024111</name>
</gene>
<name>A0ACB7RN93_HYAAI</name>
<dbReference type="EMBL" id="CM023489">
    <property type="protein sequence ID" value="KAH6923151.1"/>
    <property type="molecule type" value="Genomic_DNA"/>
</dbReference>
<organism evidence="1 2">
    <name type="scientific">Hyalomma asiaticum</name>
    <name type="common">Tick</name>
    <dbReference type="NCBI Taxonomy" id="266040"/>
    <lineage>
        <taxon>Eukaryota</taxon>
        <taxon>Metazoa</taxon>
        <taxon>Ecdysozoa</taxon>
        <taxon>Arthropoda</taxon>
        <taxon>Chelicerata</taxon>
        <taxon>Arachnida</taxon>
        <taxon>Acari</taxon>
        <taxon>Parasitiformes</taxon>
        <taxon>Ixodida</taxon>
        <taxon>Ixodoidea</taxon>
        <taxon>Ixodidae</taxon>
        <taxon>Hyalomminae</taxon>
        <taxon>Hyalomma</taxon>
    </lineage>
</organism>
<evidence type="ECO:0000313" key="2">
    <source>
        <dbReference type="Proteomes" id="UP000821845"/>
    </source>
</evidence>
<sequence>MSVTPEHYTATLCQKDRERYEEKTRSCGLDPFTLRTGDCVSDVDLWPRVDSSDIHEFLVLRTSFITREQLKSRKALEGHNFVTSGWVREPWVKKVTADTVIVITQVNHSQSLNKPPVDVWFMGKSDGEVLAAHCTCMAGNGEACSHLAALLFYVEYGVRAREERSCTDGPNSWLPPLVKKLHTRPVAAIDLASSVMKKRRLDGEAKAVASQNLPPRPAAPAPTEEEWKKFFDSLIQSGHRPAVASTDPCYSDLYVLAMYVWQRQYCDFVIWNKDDISIQRIEADQAFLVPHLDAAENFFCRVLLLELVAHWFTAQKENAAATNALAPASASSGQGADDPSDVFCVCKGPEEGKMIACDGLNCPVTWFHFRFVTIVRFVGVVWNLITFEGK</sequence>
<accession>A0ACB7RN93</accession>
<proteinExistence type="predicted"/>
<reference evidence="1" key="1">
    <citation type="submission" date="2020-05" db="EMBL/GenBank/DDBJ databases">
        <title>Large-scale comparative analyses of tick genomes elucidate their genetic diversity and vector capacities.</title>
        <authorList>
            <person name="Jia N."/>
            <person name="Wang J."/>
            <person name="Shi W."/>
            <person name="Du L."/>
            <person name="Sun Y."/>
            <person name="Zhan W."/>
            <person name="Jiang J."/>
            <person name="Wang Q."/>
            <person name="Zhang B."/>
            <person name="Ji P."/>
            <person name="Sakyi L.B."/>
            <person name="Cui X."/>
            <person name="Yuan T."/>
            <person name="Jiang B."/>
            <person name="Yang W."/>
            <person name="Lam T.T.-Y."/>
            <person name="Chang Q."/>
            <person name="Ding S."/>
            <person name="Wang X."/>
            <person name="Zhu J."/>
            <person name="Ruan X."/>
            <person name="Zhao L."/>
            <person name="Wei J."/>
            <person name="Que T."/>
            <person name="Du C."/>
            <person name="Cheng J."/>
            <person name="Dai P."/>
            <person name="Han X."/>
            <person name="Huang E."/>
            <person name="Gao Y."/>
            <person name="Liu J."/>
            <person name="Shao H."/>
            <person name="Ye R."/>
            <person name="Li L."/>
            <person name="Wei W."/>
            <person name="Wang X."/>
            <person name="Wang C."/>
            <person name="Yang T."/>
            <person name="Huo Q."/>
            <person name="Li W."/>
            <person name="Guo W."/>
            <person name="Chen H."/>
            <person name="Zhou L."/>
            <person name="Ni X."/>
            <person name="Tian J."/>
            <person name="Zhou Y."/>
            <person name="Sheng Y."/>
            <person name="Liu T."/>
            <person name="Pan Y."/>
            <person name="Xia L."/>
            <person name="Li J."/>
            <person name="Zhao F."/>
            <person name="Cao W."/>
        </authorList>
    </citation>
    <scope>NUCLEOTIDE SEQUENCE</scope>
    <source>
        <strain evidence="1">Hyas-2018</strain>
    </source>
</reference>
<comment type="caution">
    <text evidence="1">The sequence shown here is derived from an EMBL/GenBank/DDBJ whole genome shotgun (WGS) entry which is preliminary data.</text>
</comment>
<keyword evidence="2" id="KW-1185">Reference proteome</keyword>
<evidence type="ECO:0000313" key="1">
    <source>
        <dbReference type="EMBL" id="KAH6923151.1"/>
    </source>
</evidence>
<protein>
    <submittedName>
        <fullName evidence="1">Uncharacterized protein</fullName>
    </submittedName>
</protein>
<dbReference type="Proteomes" id="UP000821845">
    <property type="component" value="Chromosome 9"/>
</dbReference>